<dbReference type="CDD" id="cd01629">
    <property type="entry name" value="HAD_EP"/>
    <property type="match status" value="1"/>
</dbReference>
<dbReference type="Gene3D" id="3.40.50.1000">
    <property type="entry name" value="HAD superfamily/HAD-like"/>
    <property type="match status" value="1"/>
</dbReference>
<protein>
    <submittedName>
        <fullName evidence="4">2,3-diketo-5-methylthio-1-phosphopentane phosphatase</fullName>
    </submittedName>
</protein>
<dbReference type="Proteomes" id="UP000562929">
    <property type="component" value="Unassembled WGS sequence"/>
</dbReference>
<keyword evidence="5" id="KW-1185">Reference proteome</keyword>
<dbReference type="GO" id="GO:0000287">
    <property type="term" value="F:magnesium ion binding"/>
    <property type="evidence" value="ECO:0007669"/>
    <property type="project" value="InterPro"/>
</dbReference>
<accession>A0A8H4Q2I2</accession>
<dbReference type="InterPro" id="IPR036412">
    <property type="entry name" value="HAD-like_sf"/>
</dbReference>
<evidence type="ECO:0000313" key="4">
    <source>
        <dbReference type="EMBL" id="KAF4582899.1"/>
    </source>
</evidence>
<dbReference type="InterPro" id="IPR023943">
    <property type="entry name" value="Enolase-ppase_E1"/>
</dbReference>
<dbReference type="Gene3D" id="1.10.720.60">
    <property type="match status" value="1"/>
</dbReference>
<dbReference type="EMBL" id="JAACLJ010000007">
    <property type="protein sequence ID" value="KAF4582899.1"/>
    <property type="molecule type" value="Genomic_DNA"/>
</dbReference>
<dbReference type="Pfam" id="PF00702">
    <property type="entry name" value="Hydrolase"/>
    <property type="match status" value="1"/>
</dbReference>
<dbReference type="GO" id="GO:0043874">
    <property type="term" value="F:acireductone synthase activity"/>
    <property type="evidence" value="ECO:0007669"/>
    <property type="project" value="InterPro"/>
</dbReference>
<dbReference type="NCBIfam" id="TIGR01691">
    <property type="entry name" value="enolase-ppase"/>
    <property type="match status" value="1"/>
</dbReference>
<organism evidence="4 5">
    <name type="scientific">Ophiocordyceps camponoti-floridani</name>
    <dbReference type="NCBI Taxonomy" id="2030778"/>
    <lineage>
        <taxon>Eukaryota</taxon>
        <taxon>Fungi</taxon>
        <taxon>Dikarya</taxon>
        <taxon>Ascomycota</taxon>
        <taxon>Pezizomycotina</taxon>
        <taxon>Sordariomycetes</taxon>
        <taxon>Hypocreomycetidae</taxon>
        <taxon>Hypocreales</taxon>
        <taxon>Ophiocordycipitaceae</taxon>
        <taxon>Ophiocordyceps</taxon>
    </lineage>
</organism>
<keyword evidence="3" id="KW-0486">Methionine biosynthesis</keyword>
<dbReference type="AlphaFoldDB" id="A0A8H4Q2I2"/>
<reference evidence="4 5" key="1">
    <citation type="journal article" date="2020" name="G3 (Bethesda)">
        <title>Genetic Underpinnings of Host Manipulation by Ophiocordyceps as Revealed by Comparative Transcriptomics.</title>
        <authorList>
            <person name="Will I."/>
            <person name="Das B."/>
            <person name="Trinh T."/>
            <person name="Brachmann A."/>
            <person name="Ohm R.A."/>
            <person name="de Bekker C."/>
        </authorList>
    </citation>
    <scope>NUCLEOTIDE SEQUENCE [LARGE SCALE GENOMIC DNA]</scope>
    <source>
        <strain evidence="4 5">EC05</strain>
    </source>
</reference>
<comment type="caution">
    <text evidence="4">The sequence shown here is derived from an EMBL/GenBank/DDBJ whole genome shotgun (WGS) entry which is preliminary data.</text>
</comment>
<evidence type="ECO:0000256" key="3">
    <source>
        <dbReference type="ARBA" id="ARBA00023167"/>
    </source>
</evidence>
<gene>
    <name evidence="4" type="ORF">GQ602_006043</name>
</gene>
<evidence type="ECO:0000256" key="2">
    <source>
        <dbReference type="ARBA" id="ARBA00022801"/>
    </source>
</evidence>
<dbReference type="SUPFAM" id="SSF56784">
    <property type="entry name" value="HAD-like"/>
    <property type="match status" value="1"/>
</dbReference>
<proteinExistence type="predicted"/>
<dbReference type="InterPro" id="IPR023214">
    <property type="entry name" value="HAD_sf"/>
</dbReference>
<dbReference type="OrthoDB" id="272500at2759"/>
<dbReference type="SFLD" id="SFLDG01133">
    <property type="entry name" value="C1.5.4:_Enolase-phosphatase_Li"/>
    <property type="match status" value="1"/>
</dbReference>
<dbReference type="SFLD" id="SFLDG01129">
    <property type="entry name" value="C1.5:_HAD__Beta-PGM__Phosphata"/>
    <property type="match status" value="1"/>
</dbReference>
<keyword evidence="1" id="KW-0028">Amino-acid biosynthesis</keyword>
<name>A0A8H4Q2I2_9HYPO</name>
<dbReference type="PANTHER" id="PTHR20371:SF1">
    <property type="entry name" value="ENOLASE-PHOSPHATASE E1"/>
    <property type="match status" value="1"/>
</dbReference>
<dbReference type="SFLD" id="SFLDS00003">
    <property type="entry name" value="Haloacid_Dehalogenase"/>
    <property type="match status" value="1"/>
</dbReference>
<keyword evidence="2" id="KW-0378">Hydrolase</keyword>
<evidence type="ECO:0000256" key="1">
    <source>
        <dbReference type="ARBA" id="ARBA00022605"/>
    </source>
</evidence>
<evidence type="ECO:0000313" key="5">
    <source>
        <dbReference type="Proteomes" id="UP000562929"/>
    </source>
</evidence>
<sequence>MHQICRGGNCLDESGRARLPRLGKPMQRPLIGLQLDAQMPSPMSIASFDVLLLDIEGTVCPVSFVHDILFPFALDVLPGHLQHQWDSPDLASYRQAFPESVRDDRDAFESHVRQLMAQDIKAPYLKALQGFLWQQGYQTGQLEAPVYPDVAPFVKSAHAAGKTIMIYSSGSVSAQKLFFSHTSADPSDLSPHISEWFDTVNAGPKTEPASYRAILASRPHLQPSRWLFLSDNILEVRAALTSGMRSLPVVRPGNAALPSDDPLTTLALREFSLEALETSVAALRDMAGP</sequence>
<dbReference type="PANTHER" id="PTHR20371">
    <property type="entry name" value="ENOLASE-PHOSPHATASE E1"/>
    <property type="match status" value="1"/>
</dbReference>
<dbReference type="GO" id="GO:0019509">
    <property type="term" value="P:L-methionine salvage from methylthioadenosine"/>
    <property type="evidence" value="ECO:0007669"/>
    <property type="project" value="InterPro"/>
</dbReference>